<evidence type="ECO:0000313" key="2">
    <source>
        <dbReference type="EMBL" id="GAA5051910.1"/>
    </source>
</evidence>
<feature type="transmembrane region" description="Helical" evidence="1">
    <location>
        <begin position="109"/>
        <end position="128"/>
    </location>
</feature>
<dbReference type="PANTHER" id="PTHR34989">
    <property type="entry name" value="PROTEIN HDED"/>
    <property type="match status" value="1"/>
</dbReference>
<dbReference type="InterPro" id="IPR005325">
    <property type="entry name" value="DUF308_memb"/>
</dbReference>
<feature type="transmembrane region" description="Helical" evidence="1">
    <location>
        <begin position="78"/>
        <end position="102"/>
    </location>
</feature>
<name>A0AAV3UII9_9EURY</name>
<sequence length="176" mass="18578">MIAGAIIVVLGVLAILFPFFAGISISVLFGALLVIGGIVHVGHAFSADSFWGIIWQILLGILYGIVGIMFLANPVVGLTSLTILAIAFFIVDGVVEIGWAIAGRGNRGWFWLLASGILSLIVAGFLWAGFPSTAAWVVGLLLGVNLLFTGFSMVMLGRTTQRADTEEIADERGQEA</sequence>
<organism evidence="2 3">
    <name type="scientific">Haladaptatus pallidirubidus</name>
    <dbReference type="NCBI Taxonomy" id="1008152"/>
    <lineage>
        <taxon>Archaea</taxon>
        <taxon>Methanobacteriati</taxon>
        <taxon>Methanobacteriota</taxon>
        <taxon>Stenosarchaea group</taxon>
        <taxon>Halobacteria</taxon>
        <taxon>Halobacteriales</taxon>
        <taxon>Haladaptataceae</taxon>
        <taxon>Haladaptatus</taxon>
    </lineage>
</organism>
<dbReference type="EMBL" id="BAABKX010000010">
    <property type="protein sequence ID" value="GAA5051910.1"/>
    <property type="molecule type" value="Genomic_DNA"/>
</dbReference>
<evidence type="ECO:0000256" key="1">
    <source>
        <dbReference type="SAM" id="Phobius"/>
    </source>
</evidence>
<dbReference type="GO" id="GO:0005886">
    <property type="term" value="C:plasma membrane"/>
    <property type="evidence" value="ECO:0007669"/>
    <property type="project" value="TreeGrafter"/>
</dbReference>
<keyword evidence="1" id="KW-1133">Transmembrane helix</keyword>
<feature type="transmembrane region" description="Helical" evidence="1">
    <location>
        <begin position="6"/>
        <end position="39"/>
    </location>
</feature>
<keyword evidence="1" id="KW-0472">Membrane</keyword>
<gene>
    <name evidence="2" type="ORF">GCM10025751_27550</name>
</gene>
<protein>
    <submittedName>
        <fullName evidence="2">HdeD family acid-resistance protein</fullName>
    </submittedName>
</protein>
<accession>A0AAV3UII9</accession>
<keyword evidence="3" id="KW-1185">Reference proteome</keyword>
<dbReference type="AlphaFoldDB" id="A0AAV3UII9"/>
<evidence type="ECO:0000313" key="3">
    <source>
        <dbReference type="Proteomes" id="UP001501729"/>
    </source>
</evidence>
<dbReference type="InterPro" id="IPR052712">
    <property type="entry name" value="Acid_resist_chaperone_HdeD"/>
</dbReference>
<dbReference type="Proteomes" id="UP001501729">
    <property type="component" value="Unassembled WGS sequence"/>
</dbReference>
<keyword evidence="1" id="KW-0812">Transmembrane</keyword>
<feature type="transmembrane region" description="Helical" evidence="1">
    <location>
        <begin position="134"/>
        <end position="156"/>
    </location>
</feature>
<comment type="caution">
    <text evidence="2">The sequence shown here is derived from an EMBL/GenBank/DDBJ whole genome shotgun (WGS) entry which is preliminary data.</text>
</comment>
<dbReference type="PANTHER" id="PTHR34989:SF1">
    <property type="entry name" value="PROTEIN HDED"/>
    <property type="match status" value="1"/>
</dbReference>
<dbReference type="Pfam" id="PF03729">
    <property type="entry name" value="DUF308"/>
    <property type="match status" value="1"/>
</dbReference>
<proteinExistence type="predicted"/>
<reference evidence="2 3" key="1">
    <citation type="journal article" date="2019" name="Int. J. Syst. Evol. Microbiol.">
        <title>The Global Catalogue of Microorganisms (GCM) 10K type strain sequencing project: providing services to taxonomists for standard genome sequencing and annotation.</title>
        <authorList>
            <consortium name="The Broad Institute Genomics Platform"/>
            <consortium name="The Broad Institute Genome Sequencing Center for Infectious Disease"/>
            <person name="Wu L."/>
            <person name="Ma J."/>
        </authorList>
    </citation>
    <scope>NUCLEOTIDE SEQUENCE [LARGE SCALE GENOMIC DNA]</scope>
    <source>
        <strain evidence="2 3">JCM 17504</strain>
    </source>
</reference>
<feature type="transmembrane region" description="Helical" evidence="1">
    <location>
        <begin position="51"/>
        <end position="72"/>
    </location>
</feature>